<gene>
    <name evidence="2" type="ORF">T10_228</name>
</gene>
<reference evidence="2 3" key="1">
    <citation type="submission" date="2015-01" db="EMBL/GenBank/DDBJ databases">
        <title>Evolution of Trichinella species and genotypes.</title>
        <authorList>
            <person name="Korhonen P.K."/>
            <person name="Edoardo P."/>
            <person name="Giuseppe L.R."/>
            <person name="Gasser R.B."/>
        </authorList>
    </citation>
    <scope>NUCLEOTIDE SEQUENCE [LARGE SCALE GENOMIC DNA]</scope>
    <source>
        <strain evidence="2">ISS1980</strain>
    </source>
</reference>
<evidence type="ECO:0000256" key="1">
    <source>
        <dbReference type="SAM" id="MobiDB-lite"/>
    </source>
</evidence>
<accession>A0A0V1MZ64</accession>
<keyword evidence="3" id="KW-1185">Reference proteome</keyword>
<dbReference type="Proteomes" id="UP000054843">
    <property type="component" value="Unassembled WGS sequence"/>
</dbReference>
<feature type="compositionally biased region" description="Basic residues" evidence="1">
    <location>
        <begin position="1"/>
        <end position="19"/>
    </location>
</feature>
<organism evidence="2 3">
    <name type="scientific">Trichinella papuae</name>
    <dbReference type="NCBI Taxonomy" id="268474"/>
    <lineage>
        <taxon>Eukaryota</taxon>
        <taxon>Metazoa</taxon>
        <taxon>Ecdysozoa</taxon>
        <taxon>Nematoda</taxon>
        <taxon>Enoplea</taxon>
        <taxon>Dorylaimia</taxon>
        <taxon>Trichinellida</taxon>
        <taxon>Trichinellidae</taxon>
        <taxon>Trichinella</taxon>
    </lineage>
</organism>
<comment type="caution">
    <text evidence="2">The sequence shown here is derived from an EMBL/GenBank/DDBJ whole genome shotgun (WGS) entry which is preliminary data.</text>
</comment>
<feature type="region of interest" description="Disordered" evidence="1">
    <location>
        <begin position="1"/>
        <end position="21"/>
    </location>
</feature>
<dbReference type="AlphaFoldDB" id="A0A0V1MZ64"/>
<protein>
    <submittedName>
        <fullName evidence="2">Uncharacterized protein</fullName>
    </submittedName>
</protein>
<sequence length="132" mass="15202">MTSRRRSTATTKLSRRARKRDAQDERINLEINGEDEDHCTSAKQSCQAFHWCQLFEALVFCLNRKQIDRSLLIEKEGPLRLLGLLGQWESITTTTTKALYINLFTHCCVFTDVRNRLNPACDISRSPSVVEN</sequence>
<dbReference type="EMBL" id="JYDO01000022">
    <property type="protein sequence ID" value="KRZ77063.1"/>
    <property type="molecule type" value="Genomic_DNA"/>
</dbReference>
<evidence type="ECO:0000313" key="3">
    <source>
        <dbReference type="Proteomes" id="UP000054843"/>
    </source>
</evidence>
<proteinExistence type="predicted"/>
<evidence type="ECO:0000313" key="2">
    <source>
        <dbReference type="EMBL" id="KRZ77063.1"/>
    </source>
</evidence>
<name>A0A0V1MZ64_9BILA</name>